<dbReference type="InterPro" id="IPR014748">
    <property type="entry name" value="Enoyl-CoA_hydra_C"/>
</dbReference>
<evidence type="ECO:0000256" key="1">
    <source>
        <dbReference type="ARBA" id="ARBA00005005"/>
    </source>
</evidence>
<keyword evidence="5" id="KW-0413">Isomerase</keyword>
<comment type="similarity">
    <text evidence="2">Belongs to the enoyl-CoA hydratase/isomerase family.</text>
</comment>
<dbReference type="InterPro" id="IPR045002">
    <property type="entry name" value="Ech1-like"/>
</dbReference>
<dbReference type="InterPro" id="IPR001753">
    <property type="entry name" value="Enoyl-CoA_hydra/iso"/>
</dbReference>
<sequence length="187" mass="20876">KKKKKGGGIDLICNADIRWCLNSSQFSIKEVDVGLVADVGTFGRINKIVGNDSLLRELAYTARTFDGNEAQRLGFVSRVFETKEEMMKQALDLASQIALKSPIAIFGIKEMCNYALDHTLQDSLRHVRTWNGGMLQATDVADSALAFAKKTKPKYAKFKYSHLLLTLPWKNSSLSETLNEIVYLNLA</sequence>
<accession>X6M7S3</accession>
<dbReference type="GO" id="GO:0005739">
    <property type="term" value="C:mitochondrion"/>
    <property type="evidence" value="ECO:0007669"/>
    <property type="project" value="TreeGrafter"/>
</dbReference>
<protein>
    <submittedName>
        <fullName evidence="6">Uncharacterized protein</fullName>
    </submittedName>
</protein>
<dbReference type="SUPFAM" id="SSF52096">
    <property type="entry name" value="ClpP/crotonase"/>
    <property type="match status" value="1"/>
</dbReference>
<dbReference type="EMBL" id="ASPP01024031">
    <property type="protein sequence ID" value="ETO09502.1"/>
    <property type="molecule type" value="Genomic_DNA"/>
</dbReference>
<dbReference type="OMA" id="CTQDACF"/>
<name>X6M7S3_RETFI</name>
<dbReference type="GO" id="GO:0051750">
    <property type="term" value="F:delta(3,5)-delta(2,4)-dienoyl-CoA isomerase activity"/>
    <property type="evidence" value="ECO:0007669"/>
    <property type="project" value="TreeGrafter"/>
</dbReference>
<evidence type="ECO:0000313" key="7">
    <source>
        <dbReference type="Proteomes" id="UP000023152"/>
    </source>
</evidence>
<dbReference type="FunFam" id="1.10.12.10:FF:000004">
    <property type="entry name" value="Delta3,5-delta2,4-dienoyl-CoA isomerase"/>
    <property type="match status" value="1"/>
</dbReference>
<gene>
    <name evidence="6" type="ORF">RFI_27873</name>
</gene>
<comment type="caution">
    <text evidence="6">The sequence shown here is derived from an EMBL/GenBank/DDBJ whole genome shotgun (WGS) entry which is preliminary data.</text>
</comment>
<dbReference type="Pfam" id="PF00378">
    <property type="entry name" value="ECH_1"/>
    <property type="match status" value="1"/>
</dbReference>
<comment type="pathway">
    <text evidence="1">Lipid metabolism; fatty acid beta-oxidation.</text>
</comment>
<keyword evidence="3" id="KW-0276">Fatty acid metabolism</keyword>
<dbReference type="CDD" id="cd06558">
    <property type="entry name" value="crotonase-like"/>
    <property type="match status" value="1"/>
</dbReference>
<keyword evidence="4" id="KW-0443">Lipid metabolism</keyword>
<proteinExistence type="inferred from homology"/>
<dbReference type="OrthoDB" id="14970at2759"/>
<organism evidence="6 7">
    <name type="scientific">Reticulomyxa filosa</name>
    <dbReference type="NCBI Taxonomy" id="46433"/>
    <lineage>
        <taxon>Eukaryota</taxon>
        <taxon>Sar</taxon>
        <taxon>Rhizaria</taxon>
        <taxon>Retaria</taxon>
        <taxon>Foraminifera</taxon>
        <taxon>Monothalamids</taxon>
        <taxon>Reticulomyxidae</taxon>
        <taxon>Reticulomyxa</taxon>
    </lineage>
</organism>
<dbReference type="UniPathway" id="UPA00659"/>
<evidence type="ECO:0000313" key="6">
    <source>
        <dbReference type="EMBL" id="ETO09502.1"/>
    </source>
</evidence>
<dbReference type="PANTHER" id="PTHR43149:SF1">
    <property type="entry name" value="DELTA(3,5)-DELTA(2,4)-DIENOYL-COA ISOMERASE, MITOCHONDRIAL"/>
    <property type="match status" value="1"/>
</dbReference>
<dbReference type="Gene3D" id="3.90.226.10">
    <property type="entry name" value="2-enoyl-CoA Hydratase, Chain A, domain 1"/>
    <property type="match status" value="1"/>
</dbReference>
<dbReference type="Proteomes" id="UP000023152">
    <property type="component" value="Unassembled WGS sequence"/>
</dbReference>
<dbReference type="AlphaFoldDB" id="X6M7S3"/>
<dbReference type="GO" id="GO:0006635">
    <property type="term" value="P:fatty acid beta-oxidation"/>
    <property type="evidence" value="ECO:0007669"/>
    <property type="project" value="UniProtKB-UniPathway"/>
</dbReference>
<reference evidence="6 7" key="1">
    <citation type="journal article" date="2013" name="Curr. Biol.">
        <title>The Genome of the Foraminiferan Reticulomyxa filosa.</title>
        <authorList>
            <person name="Glockner G."/>
            <person name="Hulsmann N."/>
            <person name="Schleicher M."/>
            <person name="Noegel A.A."/>
            <person name="Eichinger L."/>
            <person name="Gallinger C."/>
            <person name="Pawlowski J."/>
            <person name="Sierra R."/>
            <person name="Euteneuer U."/>
            <person name="Pillet L."/>
            <person name="Moustafa A."/>
            <person name="Platzer M."/>
            <person name="Groth M."/>
            <person name="Szafranski K."/>
            <person name="Schliwa M."/>
        </authorList>
    </citation>
    <scope>NUCLEOTIDE SEQUENCE [LARGE SCALE GENOMIC DNA]</scope>
</reference>
<feature type="non-terminal residue" evidence="6">
    <location>
        <position position="1"/>
    </location>
</feature>
<dbReference type="Gene3D" id="1.10.12.10">
    <property type="entry name" value="Lyase 2-enoyl-coa Hydratase, Chain A, domain 2"/>
    <property type="match status" value="1"/>
</dbReference>
<keyword evidence="7" id="KW-1185">Reference proteome</keyword>
<dbReference type="InterPro" id="IPR029045">
    <property type="entry name" value="ClpP/crotonase-like_dom_sf"/>
</dbReference>
<evidence type="ECO:0000256" key="2">
    <source>
        <dbReference type="ARBA" id="ARBA00005254"/>
    </source>
</evidence>
<dbReference type="PANTHER" id="PTHR43149">
    <property type="entry name" value="ENOYL-COA HYDRATASE"/>
    <property type="match status" value="1"/>
</dbReference>
<evidence type="ECO:0000256" key="5">
    <source>
        <dbReference type="ARBA" id="ARBA00023235"/>
    </source>
</evidence>
<evidence type="ECO:0000256" key="4">
    <source>
        <dbReference type="ARBA" id="ARBA00023098"/>
    </source>
</evidence>
<evidence type="ECO:0000256" key="3">
    <source>
        <dbReference type="ARBA" id="ARBA00022832"/>
    </source>
</evidence>